<accession>A0A2Z6LN50</accession>
<sequence>MFPEGGRLLSGQQSSTSSRLLYDGLPCILGSARSSTLRPSKGELGLTTHSVDRSSILTLGGNKERLQRSHQGLPSDRGRHFYLRGFLY</sequence>
<reference evidence="2" key="1">
    <citation type="journal article" date="2017" name="Front. Plant Sci.">
        <title>Climate Clever Clovers: New Paradigm to Reduce the Environmental Footprint of Ruminants by Breeding Low Methanogenic Forages Utilizing Haplotype Variation.</title>
        <authorList>
            <person name="Kaur P."/>
            <person name="Appels R."/>
            <person name="Bayer P.E."/>
            <person name="Keeble-Gagnere G."/>
            <person name="Wang J."/>
            <person name="Hirakawa H."/>
            <person name="Shirasawa K."/>
            <person name="Vercoe P."/>
            <person name="Stefanova K."/>
            <person name="Durmic Z."/>
            <person name="Nichols P."/>
            <person name="Revell C."/>
            <person name="Isobe S.N."/>
            <person name="Edwards D."/>
            <person name="Erskine W."/>
        </authorList>
    </citation>
    <scope>NUCLEOTIDE SEQUENCE [LARGE SCALE GENOMIC DNA]</scope>
    <source>
        <strain evidence="2">cv. Daliak</strain>
    </source>
</reference>
<name>A0A2Z6LN50_TRISU</name>
<evidence type="ECO:0000313" key="2">
    <source>
        <dbReference type="Proteomes" id="UP000242715"/>
    </source>
</evidence>
<feature type="non-terminal residue" evidence="1">
    <location>
        <position position="88"/>
    </location>
</feature>
<evidence type="ECO:0000313" key="1">
    <source>
        <dbReference type="EMBL" id="GAU19234.1"/>
    </source>
</evidence>
<protein>
    <submittedName>
        <fullName evidence="1">Uncharacterized protein</fullName>
    </submittedName>
</protein>
<dbReference type="Proteomes" id="UP000242715">
    <property type="component" value="Unassembled WGS sequence"/>
</dbReference>
<dbReference type="EMBL" id="DF973196">
    <property type="protein sequence ID" value="GAU19234.1"/>
    <property type="molecule type" value="Genomic_DNA"/>
</dbReference>
<gene>
    <name evidence="1" type="ORF">TSUD_199160</name>
</gene>
<dbReference type="AlphaFoldDB" id="A0A2Z6LN50"/>
<proteinExistence type="predicted"/>
<organism evidence="1 2">
    <name type="scientific">Trifolium subterraneum</name>
    <name type="common">Subterranean clover</name>
    <dbReference type="NCBI Taxonomy" id="3900"/>
    <lineage>
        <taxon>Eukaryota</taxon>
        <taxon>Viridiplantae</taxon>
        <taxon>Streptophyta</taxon>
        <taxon>Embryophyta</taxon>
        <taxon>Tracheophyta</taxon>
        <taxon>Spermatophyta</taxon>
        <taxon>Magnoliopsida</taxon>
        <taxon>eudicotyledons</taxon>
        <taxon>Gunneridae</taxon>
        <taxon>Pentapetalae</taxon>
        <taxon>rosids</taxon>
        <taxon>fabids</taxon>
        <taxon>Fabales</taxon>
        <taxon>Fabaceae</taxon>
        <taxon>Papilionoideae</taxon>
        <taxon>50 kb inversion clade</taxon>
        <taxon>NPAAA clade</taxon>
        <taxon>Hologalegina</taxon>
        <taxon>IRL clade</taxon>
        <taxon>Trifolieae</taxon>
        <taxon>Trifolium</taxon>
    </lineage>
</organism>
<keyword evidence="2" id="KW-1185">Reference proteome</keyword>